<evidence type="ECO:0000313" key="6">
    <source>
        <dbReference type="Proteomes" id="UP001444625"/>
    </source>
</evidence>
<dbReference type="PANTHER" id="PTHR43479">
    <property type="entry name" value="ACREF/ENVCD OPERON REPRESSOR-RELATED"/>
    <property type="match status" value="1"/>
</dbReference>
<sequence>MGRERKFSTEDLYHTTKQLLLDHGYEGFTFTHLANQLDVSRAAIYKYYENKEELLSEYMLFELRSFIDDLQKISKHRSFKNQFNALFDVIFNDMSIYQIREIGMQIASVNEKVKKNKQALDRLHIKLYSSLQTFIELGRSENIIKNSIPDNLFLGFIFQTVNIPNTSGLSHQDWVETMKEVICHGMFNKEN</sequence>
<dbReference type="Gene3D" id="1.10.357.10">
    <property type="entry name" value="Tetracycline Repressor, domain 2"/>
    <property type="match status" value="1"/>
</dbReference>
<feature type="DNA-binding region" description="H-T-H motif" evidence="3">
    <location>
        <begin position="29"/>
        <end position="48"/>
    </location>
</feature>
<keyword evidence="1" id="KW-0678">Repressor</keyword>
<dbReference type="PROSITE" id="PS50977">
    <property type="entry name" value="HTH_TETR_2"/>
    <property type="match status" value="1"/>
</dbReference>
<protein>
    <submittedName>
        <fullName evidence="5">TetR/AcrR family transcriptional regulator</fullName>
    </submittedName>
</protein>
<name>A0ABU9XL14_9BACI</name>
<comment type="caution">
    <text evidence="5">The sequence shown here is derived from an EMBL/GenBank/DDBJ whole genome shotgun (WGS) entry which is preliminary data.</text>
</comment>
<evidence type="ECO:0000256" key="2">
    <source>
        <dbReference type="ARBA" id="ARBA00023125"/>
    </source>
</evidence>
<dbReference type="InterPro" id="IPR009057">
    <property type="entry name" value="Homeodomain-like_sf"/>
</dbReference>
<dbReference type="InterPro" id="IPR001647">
    <property type="entry name" value="HTH_TetR"/>
</dbReference>
<evidence type="ECO:0000256" key="3">
    <source>
        <dbReference type="PROSITE-ProRule" id="PRU00335"/>
    </source>
</evidence>
<evidence type="ECO:0000313" key="5">
    <source>
        <dbReference type="EMBL" id="MEN2768960.1"/>
    </source>
</evidence>
<dbReference type="PANTHER" id="PTHR43479:SF11">
    <property type="entry name" value="ACREF_ENVCD OPERON REPRESSOR-RELATED"/>
    <property type="match status" value="1"/>
</dbReference>
<dbReference type="Pfam" id="PF00440">
    <property type="entry name" value="TetR_N"/>
    <property type="match status" value="1"/>
</dbReference>
<dbReference type="InterPro" id="IPR050624">
    <property type="entry name" value="HTH-type_Tx_Regulator"/>
</dbReference>
<gene>
    <name evidence="5" type="ORF">ABC228_17440</name>
</gene>
<evidence type="ECO:0000259" key="4">
    <source>
        <dbReference type="PROSITE" id="PS50977"/>
    </source>
</evidence>
<evidence type="ECO:0000256" key="1">
    <source>
        <dbReference type="ARBA" id="ARBA00022491"/>
    </source>
</evidence>
<dbReference type="RefSeq" id="WP_345826455.1">
    <property type="nucleotide sequence ID" value="NZ_JBDIML010000008.1"/>
</dbReference>
<keyword evidence="2 3" id="KW-0238">DNA-binding</keyword>
<feature type="domain" description="HTH tetR-type" evidence="4">
    <location>
        <begin position="6"/>
        <end position="66"/>
    </location>
</feature>
<dbReference type="PRINTS" id="PR00455">
    <property type="entry name" value="HTHTETR"/>
</dbReference>
<accession>A0ABU9XL14</accession>
<proteinExistence type="predicted"/>
<dbReference type="EMBL" id="JBDIML010000008">
    <property type="protein sequence ID" value="MEN2768960.1"/>
    <property type="molecule type" value="Genomic_DNA"/>
</dbReference>
<organism evidence="5 6">
    <name type="scientific">Ornithinibacillus xuwenensis</name>
    <dbReference type="NCBI Taxonomy" id="3144668"/>
    <lineage>
        <taxon>Bacteria</taxon>
        <taxon>Bacillati</taxon>
        <taxon>Bacillota</taxon>
        <taxon>Bacilli</taxon>
        <taxon>Bacillales</taxon>
        <taxon>Bacillaceae</taxon>
        <taxon>Ornithinibacillus</taxon>
    </lineage>
</organism>
<keyword evidence="6" id="KW-1185">Reference proteome</keyword>
<dbReference type="SUPFAM" id="SSF46689">
    <property type="entry name" value="Homeodomain-like"/>
    <property type="match status" value="1"/>
</dbReference>
<dbReference type="Proteomes" id="UP001444625">
    <property type="component" value="Unassembled WGS sequence"/>
</dbReference>
<reference evidence="5 6" key="1">
    <citation type="submission" date="2024-05" db="EMBL/GenBank/DDBJ databases">
        <authorList>
            <person name="Haq I."/>
            <person name="Ullah Z."/>
            <person name="Ahmad R."/>
            <person name="Li M."/>
            <person name="Tong Y."/>
        </authorList>
    </citation>
    <scope>NUCLEOTIDE SEQUENCE [LARGE SCALE GENOMIC DNA]</scope>
    <source>
        <strain evidence="5 6">16A2E</strain>
    </source>
</reference>